<feature type="transmembrane region" description="Helical" evidence="1">
    <location>
        <begin position="60"/>
        <end position="81"/>
    </location>
</feature>
<keyword evidence="1" id="KW-0472">Membrane</keyword>
<dbReference type="EMBL" id="PP542043">
    <property type="protein sequence ID" value="XDO01911.1"/>
    <property type="molecule type" value="Genomic_DNA"/>
</dbReference>
<organism evidence="2">
    <name type="scientific">Florenciella sp. virus SA2</name>
    <dbReference type="NCBI Taxonomy" id="3240092"/>
    <lineage>
        <taxon>Viruses</taxon>
    </lineage>
</organism>
<feature type="transmembrane region" description="Helical" evidence="1">
    <location>
        <begin position="36"/>
        <end position="53"/>
    </location>
</feature>
<feature type="transmembrane region" description="Helical" evidence="1">
    <location>
        <begin position="87"/>
        <end position="105"/>
    </location>
</feature>
<keyword evidence="1" id="KW-0812">Transmembrane</keyword>
<feature type="transmembrane region" description="Helical" evidence="1">
    <location>
        <begin position="140"/>
        <end position="156"/>
    </location>
</feature>
<protein>
    <submittedName>
        <fullName evidence="2">Uncharacterized protein</fullName>
    </submittedName>
</protein>
<sequence>MKEKYGVLEIYKILNLISIILFFIVPKNKYVPESWYYKSFLIIIVTFFILNLSNNKITNVYIIPLLIFLNILILLYLQYTIDKNNYISYFLILCLLFTFPFKSLIMKNGIMINPNKLWIASYIILLSLWFILIPDKFGSIIYKIWALFMLYYPLIFPIEEYFIHRTAIITLGLLMYYFLSYWPYIANW</sequence>
<evidence type="ECO:0000256" key="1">
    <source>
        <dbReference type="SAM" id="Phobius"/>
    </source>
</evidence>
<feature type="transmembrane region" description="Helical" evidence="1">
    <location>
        <begin position="168"/>
        <end position="185"/>
    </location>
</feature>
<reference evidence="2" key="1">
    <citation type="submission" date="2024-03" db="EMBL/GenBank/DDBJ databases">
        <title>Eukaryotic viruses encode the ribosomal protein eL40.</title>
        <authorList>
            <person name="Thomy J."/>
            <person name="Schvarcz C.R."/>
            <person name="McBeain K.A."/>
            <person name="Edwards K.F."/>
            <person name="Steward G.F."/>
        </authorList>
    </citation>
    <scope>NUCLEOTIDE SEQUENCE</scope>
    <source>
        <strain evidence="2">FloV-SA2</strain>
    </source>
</reference>
<name>A0AB39J6I0_9VIRU</name>
<evidence type="ECO:0000313" key="2">
    <source>
        <dbReference type="EMBL" id="XDO01911.1"/>
    </source>
</evidence>
<keyword evidence="1" id="KW-1133">Transmembrane helix</keyword>
<feature type="transmembrane region" description="Helical" evidence="1">
    <location>
        <begin position="7"/>
        <end position="24"/>
    </location>
</feature>
<proteinExistence type="predicted"/>
<feature type="transmembrane region" description="Helical" evidence="1">
    <location>
        <begin position="117"/>
        <end position="134"/>
    </location>
</feature>
<gene>
    <name evidence="2" type="ORF">FloV-SA2_00089</name>
</gene>
<accession>A0AB39J6I0</accession>